<proteinExistence type="predicted"/>
<reference evidence="2 3" key="1">
    <citation type="journal article" date="2016" name="Nat. Commun.">
        <title>Thousands of microbial genomes shed light on interconnected biogeochemical processes in an aquifer system.</title>
        <authorList>
            <person name="Anantharaman K."/>
            <person name="Brown C.T."/>
            <person name="Hug L.A."/>
            <person name="Sharon I."/>
            <person name="Castelle C.J."/>
            <person name="Probst A.J."/>
            <person name="Thomas B.C."/>
            <person name="Singh A."/>
            <person name="Wilkins M.J."/>
            <person name="Karaoz U."/>
            <person name="Brodie E.L."/>
            <person name="Williams K.H."/>
            <person name="Hubbard S.S."/>
            <person name="Banfield J.F."/>
        </authorList>
    </citation>
    <scope>NUCLEOTIDE SEQUENCE [LARGE SCALE GENOMIC DNA]</scope>
</reference>
<dbReference type="STRING" id="1802435.A2114_01720"/>
<name>A0A1G2Q8P6_9BACT</name>
<sequence length="178" mass="19752">MKNIHILKWILVVGIVVVLNLFFNFAIKLVYDTPEWETFCPREQVTVVPDNQAACVEQGGAWTDDANYAKTPRVPGEPVPAGWCDVNFTCQKEFETANELYNRNVFIVLIVAGLASLIIGFFLANISSVALGLSLGGVVSFIVGSVRYWSDMDDYLRVIILGLALVALIWLGVKKIRD</sequence>
<keyword evidence="1" id="KW-0472">Membrane</keyword>
<comment type="caution">
    <text evidence="2">The sequence shown here is derived from an EMBL/GenBank/DDBJ whole genome shotgun (WGS) entry which is preliminary data.</text>
</comment>
<dbReference type="Proteomes" id="UP000176494">
    <property type="component" value="Unassembled WGS sequence"/>
</dbReference>
<dbReference type="AlphaFoldDB" id="A0A1G2Q8P6"/>
<feature type="transmembrane region" description="Helical" evidence="1">
    <location>
        <begin position="7"/>
        <end position="27"/>
    </location>
</feature>
<organism evidence="2 3">
    <name type="scientific">Candidatus Vogelbacteria bacterium GWA1_51_14</name>
    <dbReference type="NCBI Taxonomy" id="1802435"/>
    <lineage>
        <taxon>Bacteria</taxon>
        <taxon>Candidatus Vogeliibacteriota</taxon>
    </lineage>
</organism>
<feature type="transmembrane region" description="Helical" evidence="1">
    <location>
        <begin position="131"/>
        <end position="149"/>
    </location>
</feature>
<gene>
    <name evidence="2" type="ORF">A2114_01720</name>
</gene>
<protein>
    <submittedName>
        <fullName evidence="2">Uncharacterized protein</fullName>
    </submittedName>
</protein>
<feature type="transmembrane region" description="Helical" evidence="1">
    <location>
        <begin position="105"/>
        <end position="124"/>
    </location>
</feature>
<evidence type="ECO:0000313" key="2">
    <source>
        <dbReference type="EMBL" id="OHA56878.1"/>
    </source>
</evidence>
<keyword evidence="1" id="KW-1133">Transmembrane helix</keyword>
<feature type="transmembrane region" description="Helical" evidence="1">
    <location>
        <begin position="155"/>
        <end position="173"/>
    </location>
</feature>
<accession>A0A1G2Q8P6</accession>
<evidence type="ECO:0000256" key="1">
    <source>
        <dbReference type="SAM" id="Phobius"/>
    </source>
</evidence>
<keyword evidence="1" id="KW-0812">Transmembrane</keyword>
<dbReference type="EMBL" id="MHTG01000027">
    <property type="protein sequence ID" value="OHA56878.1"/>
    <property type="molecule type" value="Genomic_DNA"/>
</dbReference>
<evidence type="ECO:0000313" key="3">
    <source>
        <dbReference type="Proteomes" id="UP000176494"/>
    </source>
</evidence>